<feature type="transmembrane region" description="Helical" evidence="2">
    <location>
        <begin position="801"/>
        <end position="822"/>
    </location>
</feature>
<feature type="transmembrane region" description="Helical" evidence="2">
    <location>
        <begin position="894"/>
        <end position="914"/>
    </location>
</feature>
<evidence type="ECO:0000313" key="4">
    <source>
        <dbReference type="Proteomes" id="UP000642284"/>
    </source>
</evidence>
<feature type="transmembrane region" description="Helical" evidence="2">
    <location>
        <begin position="396"/>
        <end position="417"/>
    </location>
</feature>
<dbReference type="EMBL" id="JACTVJ010000005">
    <property type="protein sequence ID" value="MBC9713250.1"/>
    <property type="molecule type" value="Genomic_DNA"/>
</dbReference>
<keyword evidence="2" id="KW-0812">Transmembrane</keyword>
<gene>
    <name evidence="3" type="ORF">H9Y04_11790</name>
</gene>
<evidence type="ECO:0000256" key="1">
    <source>
        <dbReference type="SAM" id="MobiDB-lite"/>
    </source>
</evidence>
<evidence type="ECO:0000313" key="3">
    <source>
        <dbReference type="EMBL" id="MBC9713250.1"/>
    </source>
</evidence>
<evidence type="ECO:0008006" key="5">
    <source>
        <dbReference type="Google" id="ProtNLM"/>
    </source>
</evidence>
<organism evidence="3 4">
    <name type="scientific">Streptomyces polyasparticus</name>
    <dbReference type="NCBI Taxonomy" id="2767826"/>
    <lineage>
        <taxon>Bacteria</taxon>
        <taxon>Bacillati</taxon>
        <taxon>Actinomycetota</taxon>
        <taxon>Actinomycetes</taxon>
        <taxon>Kitasatosporales</taxon>
        <taxon>Streptomycetaceae</taxon>
        <taxon>Streptomyces</taxon>
    </lineage>
</organism>
<feature type="transmembrane region" description="Helical" evidence="2">
    <location>
        <begin position="351"/>
        <end position="375"/>
    </location>
</feature>
<feature type="region of interest" description="Disordered" evidence="1">
    <location>
        <begin position="1"/>
        <end position="28"/>
    </location>
</feature>
<evidence type="ECO:0000256" key="2">
    <source>
        <dbReference type="SAM" id="Phobius"/>
    </source>
</evidence>
<reference evidence="3 4" key="1">
    <citation type="submission" date="2020-08" db="EMBL/GenBank/DDBJ databases">
        <title>Genemic of Streptomyces polyaspartic.</title>
        <authorList>
            <person name="Liu W."/>
        </authorList>
    </citation>
    <scope>NUCLEOTIDE SEQUENCE [LARGE SCALE GENOMIC DNA]</scope>
    <source>
        <strain evidence="3 4">TRM66268-LWL</strain>
    </source>
</reference>
<sequence>MTKAGGAGRGPAAKRRPPRGPGGRRGLRSRLHGLRGDLPLLVCLTLLTCLLTAVAAGAPPLLDRLAGRAFGDRLVQAQESAPGVTYSVRVDVLQKKGDDPGAYLAADMAAMSESLENWVAPGLPGELRTDSARIVLPGIGTLTEAGPAELSLLHATDAPRKGGYAAGRAPRANARTVEIAVSSATRDRLGLRLGQRLDLGMGGLSGIHATAQVVGVFAADDDSVLWREEPLLAAPLKSTGRPHQAMVLAEPGSIIRLQEQSGIEITAQWGLRLHLTDEEARKHHGADGRRQIERALVVTSELAPDKYCPLATFGGLVCSLGLNPTGGLDYSSRLPDAIGEFGRQWGQGQAVVAFGLATLLIVALAAAFVTALLALRRRLDVHRLQRARGASALGLAAARAGHTLPGALLGLAAGLALAGRVGEGTATGWGAAVALGCWLPLPLVTFFAVRDGALLRADGAARASSIRGRRVVAELALLLLAVAGVWALRSRGTRAQAGPDPLLAAVPALLGLATVVILVRCYPLPVRLLARWSARRRGAVALIALLRAAKEAPARALALLVLVVTLAGAVFGGLIAGTLTEGREEGTRARVGADASYTGVRSNPQAAQELARARGVEHSAQVGELRISARDSARGSAYGTTSLLGVESEALLEVGGESAAARAAAALPDAGGAVPVLAHGGPRVGDRLEAEVGGRTLRMKVTGTLPDAVVDDVALGPLRSAESPELLLFTDLRALRSIEREDFGQLVLLLYGDGIRAEELRAMVPRAAPETNPGELFVLEEELARLSDDGLVGALTLAHTVATGLAVALALLALVLELLLSAPARGRTAARLRTMGLGDRQTAALHLVQLLPLVVAAVVGGTALGLALPSLLGPALDLGEFTGTPGDPGMHADVLLTVALGAGCAGLVAGAVAVETWLGRRRGLGQVLRVGRVDD</sequence>
<feature type="transmembrane region" description="Helical" evidence="2">
    <location>
        <begin position="471"/>
        <end position="489"/>
    </location>
</feature>
<comment type="caution">
    <text evidence="3">The sequence shown here is derived from an EMBL/GenBank/DDBJ whole genome shotgun (WGS) entry which is preliminary data.</text>
</comment>
<feature type="transmembrane region" description="Helical" evidence="2">
    <location>
        <begin position="843"/>
        <end position="868"/>
    </location>
</feature>
<feature type="transmembrane region" description="Helical" evidence="2">
    <location>
        <begin position="429"/>
        <end position="450"/>
    </location>
</feature>
<feature type="transmembrane region" description="Helical" evidence="2">
    <location>
        <begin position="556"/>
        <end position="579"/>
    </location>
</feature>
<name>A0ABR7SCN7_9ACTN</name>
<feature type="transmembrane region" description="Helical" evidence="2">
    <location>
        <begin position="501"/>
        <end position="522"/>
    </location>
</feature>
<accession>A0ABR7SCN7</accession>
<dbReference type="Proteomes" id="UP000642284">
    <property type="component" value="Unassembled WGS sequence"/>
</dbReference>
<protein>
    <recommendedName>
        <fullName evidence="5">ABC transporter permease</fullName>
    </recommendedName>
</protein>
<keyword evidence="2" id="KW-1133">Transmembrane helix</keyword>
<proteinExistence type="predicted"/>
<dbReference type="RefSeq" id="WP_187813683.1">
    <property type="nucleotide sequence ID" value="NZ_JACTVJ010000005.1"/>
</dbReference>
<keyword evidence="4" id="KW-1185">Reference proteome</keyword>
<keyword evidence="2" id="KW-0472">Membrane</keyword>